<reference evidence="1" key="1">
    <citation type="journal article" date="2007" name="PLoS ONE">
        <title>The first genome sequence of an elite grapevine cultivar (Pinot noir Vitis vinifera L.): coping with a highly heterozygous genome.</title>
        <authorList>
            <person name="Velasco R."/>
            <person name="Zharkikh A."/>
            <person name="Troggio M."/>
            <person name="Cartwright D.A."/>
            <person name="Cestaro A."/>
            <person name="Pruss D."/>
            <person name="Pindo M."/>
            <person name="FitzGerald L.M."/>
            <person name="Vezzulli S."/>
            <person name="Reid J."/>
            <person name="Malacarne G."/>
            <person name="Iliev D."/>
            <person name="Coppola G."/>
            <person name="Wardell B."/>
            <person name="Micheletti D."/>
            <person name="Macalma T."/>
            <person name="Facci M."/>
            <person name="Mitchell J.T."/>
            <person name="Perazzolli M."/>
            <person name="Eldredge G."/>
            <person name="Gatto P."/>
            <person name="Oyzerski R."/>
            <person name="Moretto M."/>
            <person name="Gutin N."/>
            <person name="Stefanini M."/>
            <person name="Chen Y."/>
            <person name="Segala C."/>
            <person name="Davenport C."/>
            <person name="Dematte L."/>
            <person name="Mraz A."/>
            <person name="Battilana J."/>
            <person name="Stormo K."/>
            <person name="Costa F."/>
            <person name="Tao Q."/>
            <person name="Si-Ammour A."/>
            <person name="Harkins T."/>
            <person name="Lackey A."/>
            <person name="Perbost C."/>
            <person name="Taillon B."/>
            <person name="Stella A."/>
            <person name="Solovyev V."/>
            <person name="Fawcett J.A."/>
            <person name="Sterck L."/>
            <person name="Vandepoele K."/>
            <person name="Grando S.M."/>
            <person name="Toppo S."/>
            <person name="Moser C."/>
            <person name="Lanchbury J."/>
            <person name="Bogden R."/>
            <person name="Skolnick M."/>
            <person name="Sgaramella V."/>
            <person name="Bhatnagar S.K."/>
            <person name="Fontana P."/>
            <person name="Gutin A."/>
            <person name="Van de Peer Y."/>
            <person name="Salamini F."/>
            <person name="Viola R."/>
        </authorList>
    </citation>
    <scope>NUCLEOTIDE SEQUENCE</scope>
</reference>
<sequence length="180" mass="19562">MGSVARLEIPKDAAAYCFGIFERAMRSDDTSNVILNVALQAGSSQHGKHRLASAGSNCVTAIFLFSPLCSKSSFKPNSQNSHLEWKNLGELQHQNLIFFHDFDLGRLKNLGGGLAFEGDGVVSNGEVGRIEDDEVGGVDDVEVDLNGTGEFAGDKVRFEMNIVSFRDSEFRESGCLWTAP</sequence>
<accession>A5BW75</accession>
<name>A5BW75_VITVI</name>
<evidence type="ECO:0000313" key="1">
    <source>
        <dbReference type="EMBL" id="CAN68376.1"/>
    </source>
</evidence>
<organism evidence="1">
    <name type="scientific">Vitis vinifera</name>
    <name type="common">Grape</name>
    <dbReference type="NCBI Taxonomy" id="29760"/>
    <lineage>
        <taxon>Eukaryota</taxon>
        <taxon>Viridiplantae</taxon>
        <taxon>Streptophyta</taxon>
        <taxon>Embryophyta</taxon>
        <taxon>Tracheophyta</taxon>
        <taxon>Spermatophyta</taxon>
        <taxon>Magnoliopsida</taxon>
        <taxon>eudicotyledons</taxon>
        <taxon>Gunneridae</taxon>
        <taxon>Pentapetalae</taxon>
        <taxon>rosids</taxon>
        <taxon>Vitales</taxon>
        <taxon>Vitaceae</taxon>
        <taxon>Viteae</taxon>
        <taxon>Vitis</taxon>
    </lineage>
</organism>
<dbReference type="EMBL" id="AM473392">
    <property type="protein sequence ID" value="CAN68376.1"/>
    <property type="molecule type" value="Genomic_DNA"/>
</dbReference>
<protein>
    <submittedName>
        <fullName evidence="1">Uncharacterized protein</fullName>
    </submittedName>
</protein>
<gene>
    <name evidence="1" type="ORF">VITISV_007704</name>
</gene>
<dbReference type="AlphaFoldDB" id="A5BW75"/>
<proteinExistence type="predicted"/>